<proteinExistence type="predicted"/>
<dbReference type="InterPro" id="IPR006439">
    <property type="entry name" value="HAD-SF_hydro_IA"/>
</dbReference>
<dbReference type="PANTHER" id="PTHR47829:SF1">
    <property type="entry name" value="HAD FAMILY PHOSPHATASE"/>
    <property type="match status" value="1"/>
</dbReference>
<dbReference type="SFLD" id="SFLDS00003">
    <property type="entry name" value="Haloacid_Dehalogenase"/>
    <property type="match status" value="1"/>
</dbReference>
<dbReference type="Pfam" id="PF00702">
    <property type="entry name" value="Hydrolase"/>
    <property type="match status" value="1"/>
</dbReference>
<reference evidence="2" key="1">
    <citation type="submission" date="2020-05" db="EMBL/GenBank/DDBJ databases">
        <authorList>
            <person name="Chiriac C."/>
            <person name="Salcher M."/>
            <person name="Ghai R."/>
            <person name="Kavagutti S V."/>
        </authorList>
    </citation>
    <scope>NUCLEOTIDE SEQUENCE</scope>
</reference>
<protein>
    <submittedName>
        <fullName evidence="2">Unannotated protein</fullName>
    </submittedName>
</protein>
<accession>A0A6J6TKT6</accession>
<dbReference type="InterPro" id="IPR023214">
    <property type="entry name" value="HAD_sf"/>
</dbReference>
<dbReference type="EMBL" id="CAFBQP010000030">
    <property type="protein sequence ID" value="CAB5060364.1"/>
    <property type="molecule type" value="Genomic_DNA"/>
</dbReference>
<sequence length="210" mass="23021">MIKAVCFDVAGVMTHPIGAAFMQQINAAGLQITDLANSSLMSFSAAGDGDVPAHRLERGELTLEEFFALLSPSDRASRPLMDPASRYFVPGVFEPHEGMHAFVREVRDAGLRTALITNSVVEWVPWWDRLLPADVQFHETVHSCKVGLRKPNAAIYYHALVRLGVEPGEALYLDDFEAMVEGARDVGMQAVHVLDHDQAIAEARALLDLG</sequence>
<dbReference type="InterPro" id="IPR036412">
    <property type="entry name" value="HAD-like_sf"/>
</dbReference>
<dbReference type="InterPro" id="IPR052898">
    <property type="entry name" value="ACAD10-like"/>
</dbReference>
<dbReference type="CDD" id="cd02603">
    <property type="entry name" value="HAD_sEH-N_like"/>
    <property type="match status" value="1"/>
</dbReference>
<gene>
    <name evidence="1" type="ORF">UFOPK2602_00575</name>
    <name evidence="2" type="ORF">UFOPK2806_00820</name>
    <name evidence="3" type="ORF">UFOPK4306_00956</name>
</gene>
<evidence type="ECO:0000313" key="2">
    <source>
        <dbReference type="EMBL" id="CAB4747786.1"/>
    </source>
</evidence>
<dbReference type="NCBIfam" id="TIGR01509">
    <property type="entry name" value="HAD-SF-IA-v3"/>
    <property type="match status" value="1"/>
</dbReference>
<name>A0A6J6TKT6_9ZZZZ</name>
<dbReference type="SFLD" id="SFLDG01129">
    <property type="entry name" value="C1.5:_HAD__Beta-PGM__Phosphata"/>
    <property type="match status" value="1"/>
</dbReference>
<dbReference type="InterPro" id="IPR023198">
    <property type="entry name" value="PGP-like_dom2"/>
</dbReference>
<dbReference type="EMBL" id="CAEZYY010000008">
    <property type="protein sequence ID" value="CAB4747786.1"/>
    <property type="molecule type" value="Genomic_DNA"/>
</dbReference>
<dbReference type="AlphaFoldDB" id="A0A6J6TKT6"/>
<evidence type="ECO:0000313" key="3">
    <source>
        <dbReference type="EMBL" id="CAB5060364.1"/>
    </source>
</evidence>
<organism evidence="2">
    <name type="scientific">freshwater metagenome</name>
    <dbReference type="NCBI Taxonomy" id="449393"/>
    <lineage>
        <taxon>unclassified sequences</taxon>
        <taxon>metagenomes</taxon>
        <taxon>ecological metagenomes</taxon>
    </lineage>
</organism>
<dbReference type="PANTHER" id="PTHR47829">
    <property type="entry name" value="HYDROLASE, PUTATIVE (AFU_ORTHOLOGUE AFUA_1G12880)-RELATED"/>
    <property type="match status" value="1"/>
</dbReference>
<dbReference type="EMBL" id="CAEZXX010000027">
    <property type="protein sequence ID" value="CAB4700655.1"/>
    <property type="molecule type" value="Genomic_DNA"/>
</dbReference>
<dbReference type="SUPFAM" id="SSF56784">
    <property type="entry name" value="HAD-like"/>
    <property type="match status" value="1"/>
</dbReference>
<dbReference type="Gene3D" id="1.10.150.240">
    <property type="entry name" value="Putative phosphatase, domain 2"/>
    <property type="match status" value="1"/>
</dbReference>
<dbReference type="PRINTS" id="PR00413">
    <property type="entry name" value="HADHALOGNASE"/>
</dbReference>
<evidence type="ECO:0000313" key="1">
    <source>
        <dbReference type="EMBL" id="CAB4700655.1"/>
    </source>
</evidence>
<dbReference type="Gene3D" id="3.40.50.1000">
    <property type="entry name" value="HAD superfamily/HAD-like"/>
    <property type="match status" value="1"/>
</dbReference>